<dbReference type="Pfam" id="PF12796">
    <property type="entry name" value="Ank_2"/>
    <property type="match status" value="1"/>
</dbReference>
<dbReference type="EMBL" id="JAELUR010000004">
    <property type="protein sequence ID" value="KAG7431805.1"/>
    <property type="molecule type" value="Genomic_DNA"/>
</dbReference>
<evidence type="ECO:0000259" key="4">
    <source>
        <dbReference type="Pfam" id="PF24883"/>
    </source>
</evidence>
<feature type="domain" description="GPI inositol-deacylase winged helix" evidence="3">
    <location>
        <begin position="466"/>
        <end position="556"/>
    </location>
</feature>
<keyword evidence="2" id="KW-0040">ANK repeat</keyword>
<comment type="caution">
    <text evidence="5">The sequence shown here is derived from an EMBL/GenBank/DDBJ whole genome shotgun (WGS) entry which is preliminary data.</text>
</comment>
<organism evidence="5 6">
    <name type="scientific">Fusarium oxysporum f. sp. raphani</name>
    <dbReference type="NCBI Taxonomy" id="96318"/>
    <lineage>
        <taxon>Eukaryota</taxon>
        <taxon>Fungi</taxon>
        <taxon>Dikarya</taxon>
        <taxon>Ascomycota</taxon>
        <taxon>Pezizomycotina</taxon>
        <taxon>Sordariomycetes</taxon>
        <taxon>Hypocreomycetidae</taxon>
        <taxon>Hypocreales</taxon>
        <taxon>Nectriaceae</taxon>
        <taxon>Fusarium</taxon>
        <taxon>Fusarium oxysporum species complex</taxon>
    </lineage>
</organism>
<sequence length="758" mass="86348">MAEAVAALEVAGAIGDVVRRLYKYISAVKSAKDEILKLTTELSALKVALEYFDNQSQSDLRLLRYEQVQDMLRLIRDTLLSMQKKLGLAPSGFDHAITILAWPFHSSDVAKYLSTLERSKTWFTMVILYDSKESLTSLYAEVQRLSSAIQDDITSRKTDTMLKEVEEVVKWLAPVNSAEELTRARKDRASGTCQWIWDRNLITWRDSSGPSKQPLFWITGKSGSGKTILFFSILDELQLRCGNHEATRMAVGFHCCSLDVAASQLTSNIFGSIFAQVATTHSEVGGYFQQMRKTGTMLIPQNNMTVHEIQEGMQFVLERFDRFYLMIDALNETPHSDEVVKTLISLCKQNAKLRVLITSTREPVQGQGLIFLKRMSERAVNSDIETYVDQRHLTECRFKSLNPTSQREVKHHIVTSSHGMFRWAKLCMDQLSRYRTVRDMKAVLNDIPTTLNEMYAAMLFRIPAEDRGIAHEALTWLCFSLRPLRLRELAEAVILCEGDTFLDNDARLADPAVLLEVCQGLIYSSYDELTLAHDSIRTFLLSDWIRESKLVLEFAVDTASAHRKIMRKCLTYLSLNDFASGPVSTEHQLNARFIDYPLLYYASQMWPIHSERFDLQSEDENDILAFFNTKGNPNSGTFGTWVQLLLKTLDLDRVHRTEPLYYAASYNMVQILKILLRPGNSIDINKRGGRYLSTPLFVAVWRGNLQAAKLLYKAGADPCLRDRKIPSDSYKMAVHRHMDELVELFADSATPRGAEEPQ</sequence>
<dbReference type="PROSITE" id="PS50088">
    <property type="entry name" value="ANK_REPEAT"/>
    <property type="match status" value="2"/>
</dbReference>
<evidence type="ECO:0000256" key="2">
    <source>
        <dbReference type="PROSITE-ProRule" id="PRU00023"/>
    </source>
</evidence>
<dbReference type="InterPro" id="IPR054471">
    <property type="entry name" value="GPIID_WHD"/>
</dbReference>
<dbReference type="InterPro" id="IPR002110">
    <property type="entry name" value="Ankyrin_rpt"/>
</dbReference>
<evidence type="ECO:0000313" key="6">
    <source>
        <dbReference type="Proteomes" id="UP000693942"/>
    </source>
</evidence>
<feature type="domain" description="Nephrocystin 3-like N-terminal" evidence="4">
    <location>
        <begin position="191"/>
        <end position="359"/>
    </location>
</feature>
<dbReference type="Pfam" id="PF22939">
    <property type="entry name" value="WHD_GPIID"/>
    <property type="match status" value="1"/>
</dbReference>
<evidence type="ECO:0000256" key="1">
    <source>
        <dbReference type="ARBA" id="ARBA00022737"/>
    </source>
</evidence>
<dbReference type="Pfam" id="PF24883">
    <property type="entry name" value="NPHP3_N"/>
    <property type="match status" value="1"/>
</dbReference>
<dbReference type="Proteomes" id="UP000693942">
    <property type="component" value="Unassembled WGS sequence"/>
</dbReference>
<protein>
    <submittedName>
        <fullName evidence="5">Vegetative incompatibility protein HET-E-1</fullName>
    </submittedName>
</protein>
<dbReference type="PANTHER" id="PTHR10039:SF16">
    <property type="entry name" value="GPI INOSITOL-DEACYLASE"/>
    <property type="match status" value="1"/>
</dbReference>
<proteinExistence type="predicted"/>
<dbReference type="SMART" id="SM00248">
    <property type="entry name" value="ANK"/>
    <property type="match status" value="2"/>
</dbReference>
<evidence type="ECO:0000259" key="3">
    <source>
        <dbReference type="Pfam" id="PF22939"/>
    </source>
</evidence>
<accession>A0A8J5Q2S8</accession>
<dbReference type="AlphaFoldDB" id="A0A8J5Q2S8"/>
<feature type="repeat" description="ANK" evidence="2">
    <location>
        <begin position="691"/>
        <end position="723"/>
    </location>
</feature>
<dbReference type="PANTHER" id="PTHR10039">
    <property type="entry name" value="AMELOGENIN"/>
    <property type="match status" value="1"/>
</dbReference>
<gene>
    <name evidence="5" type="ORF">Forpi1262_v005534</name>
</gene>
<evidence type="ECO:0000313" key="5">
    <source>
        <dbReference type="EMBL" id="KAG7431805.1"/>
    </source>
</evidence>
<feature type="repeat" description="ANK" evidence="2">
    <location>
        <begin position="655"/>
        <end position="687"/>
    </location>
</feature>
<name>A0A8J5Q2S8_FUSOX</name>
<reference evidence="5" key="1">
    <citation type="submission" date="2021-04" db="EMBL/GenBank/DDBJ databases">
        <title>First draft genome resource for Brassicaceae pathogens Fusarium oxysporum f. sp. raphani and Fusarium oxysporum f. sp. rapae.</title>
        <authorList>
            <person name="Asai S."/>
        </authorList>
    </citation>
    <scope>NUCLEOTIDE SEQUENCE</scope>
    <source>
        <strain evidence="5">Tf1262</strain>
    </source>
</reference>
<keyword evidence="1" id="KW-0677">Repeat</keyword>
<dbReference type="InterPro" id="IPR056884">
    <property type="entry name" value="NPHP3-like_N"/>
</dbReference>